<reference evidence="1 2" key="1">
    <citation type="submission" date="2020-02" db="EMBL/GenBank/DDBJ databases">
        <authorList>
            <person name="Ferguson B K."/>
        </authorList>
    </citation>
    <scope>NUCLEOTIDE SEQUENCE [LARGE SCALE GENOMIC DNA]</scope>
</reference>
<accession>A0A6H5GH02</accession>
<proteinExistence type="predicted"/>
<sequence>MQPLPLQNVPRVPNDSILREQCHYPQSGGYNSGRPAWNVYVLQRDSTPSPAAEGLTMTPKLVLISSTLGTQGPKFGHDEEQRIHGEVLLSRSILEAKRRHAGFRRPDRIFYAFHGRLIRRSQVTDRRNRRRRLLEENNYGSWICWMSEIWIWKRNRSCQISDDHTQQEYRRRSGETSYLHFVKTATVPMAPYVTTLNFHNISNVHVQVRNWRHEVSPLCRRNND</sequence>
<dbReference type="AlphaFoldDB" id="A0A6H5GH02"/>
<evidence type="ECO:0000313" key="1">
    <source>
        <dbReference type="EMBL" id="CAB0002766.1"/>
    </source>
</evidence>
<organism evidence="1 2">
    <name type="scientific">Nesidiocoris tenuis</name>
    <dbReference type="NCBI Taxonomy" id="355587"/>
    <lineage>
        <taxon>Eukaryota</taxon>
        <taxon>Metazoa</taxon>
        <taxon>Ecdysozoa</taxon>
        <taxon>Arthropoda</taxon>
        <taxon>Hexapoda</taxon>
        <taxon>Insecta</taxon>
        <taxon>Pterygota</taxon>
        <taxon>Neoptera</taxon>
        <taxon>Paraneoptera</taxon>
        <taxon>Hemiptera</taxon>
        <taxon>Heteroptera</taxon>
        <taxon>Panheteroptera</taxon>
        <taxon>Cimicomorpha</taxon>
        <taxon>Miridae</taxon>
        <taxon>Dicyphina</taxon>
        <taxon>Nesidiocoris</taxon>
    </lineage>
</organism>
<gene>
    <name evidence="1" type="ORF">NTEN_LOCUS8553</name>
</gene>
<name>A0A6H5GH02_9HEMI</name>
<keyword evidence="2" id="KW-1185">Reference proteome</keyword>
<dbReference type="EMBL" id="CADCXU010012877">
    <property type="protein sequence ID" value="CAB0002766.1"/>
    <property type="molecule type" value="Genomic_DNA"/>
</dbReference>
<evidence type="ECO:0000313" key="2">
    <source>
        <dbReference type="Proteomes" id="UP000479000"/>
    </source>
</evidence>
<dbReference type="Proteomes" id="UP000479000">
    <property type="component" value="Unassembled WGS sequence"/>
</dbReference>
<protein>
    <submittedName>
        <fullName evidence="1">Uncharacterized protein</fullName>
    </submittedName>
</protein>